<evidence type="ECO:0000313" key="2">
    <source>
        <dbReference type="EMBL" id="MDC8756601.1"/>
    </source>
</evidence>
<evidence type="ECO:0000256" key="1">
    <source>
        <dbReference type="SAM" id="MobiDB-lite"/>
    </source>
</evidence>
<dbReference type="SUPFAM" id="SSF53383">
    <property type="entry name" value="PLP-dependent transferases"/>
    <property type="match status" value="1"/>
</dbReference>
<feature type="region of interest" description="Disordered" evidence="1">
    <location>
        <begin position="369"/>
        <end position="409"/>
    </location>
</feature>
<feature type="compositionally biased region" description="Basic residues" evidence="1">
    <location>
        <begin position="320"/>
        <end position="332"/>
    </location>
</feature>
<comment type="caution">
    <text evidence="2">The sequence shown here is derived from an EMBL/GenBank/DDBJ whole genome shotgun (WGS) entry which is preliminary data.</text>
</comment>
<dbReference type="Gene3D" id="3.40.640.10">
    <property type="entry name" value="Type I PLP-dependent aspartate aminotransferase-like (Major domain)"/>
    <property type="match status" value="1"/>
</dbReference>
<feature type="compositionally biased region" description="Basic residues" evidence="1">
    <location>
        <begin position="265"/>
        <end position="276"/>
    </location>
</feature>
<dbReference type="InterPro" id="IPR015424">
    <property type="entry name" value="PyrdxlP-dep_Trfase"/>
</dbReference>
<dbReference type="EMBL" id="JAQQXR010000001">
    <property type="protein sequence ID" value="MDC8756601.1"/>
    <property type="molecule type" value="Genomic_DNA"/>
</dbReference>
<proteinExistence type="predicted"/>
<feature type="region of interest" description="Disordered" evidence="1">
    <location>
        <begin position="430"/>
        <end position="464"/>
    </location>
</feature>
<sequence>MADFTSALYLGMRHPSGALGEWDALTLGKPAALQEPPGGAALAAGLALLMGCEAACLLPSTLHLFWDLFGMLAQERLALLVDAGAYPIACWGAQRAAALGLPLQVFAHGDAGAAARLARRWRGAGRRPLILADGYCPGNERAPPLVRYAAIAREGAGYLVLDDTQALGVLGPGGGGALPLHGLAGPGVIVGASLAKGFGAPLAVLAGSAALLRRFHAHSRTRVHTSPPSAAAIRAGARAAVEPRLRRRAARRVAAARGAAARGAGRVRRRQPRRRLPGAERAAARGHGWRRAARRPGPQWRRRCAAARRGRRGAELAAARRPHAGRHRRRRGGTSISFTGGDMNEEFESLPFMARGETEGEMAFERGRLDRMGGMARQPARAMARGRPKPRPPAQPQPPRYGRPRRRPPVFGPYYGAGWPYAVPQPYPEPFPYAQAEPYQEPPQDEPQQEPDYGPDDQGEVPPTLAATIGRLPAAQRPPYLALGAITGALDNPAARGAGLYVIEFTSNGRQRAYSGQTDDLRRRLQQHLLCAQMMGLPLVNHQVYVAQMPALSQAQRRALERRIHTDMFARSAGVLTNQRREMEQEILGYEW</sequence>
<dbReference type="Proteomes" id="UP001221208">
    <property type="component" value="Unassembled WGS sequence"/>
</dbReference>
<dbReference type="RefSeq" id="WP_273669237.1">
    <property type="nucleotide sequence ID" value="NZ_JAQQXR010000001.1"/>
</dbReference>
<feature type="region of interest" description="Disordered" evidence="1">
    <location>
        <begin position="256"/>
        <end position="344"/>
    </location>
</feature>
<feature type="compositionally biased region" description="Acidic residues" evidence="1">
    <location>
        <begin position="443"/>
        <end position="459"/>
    </location>
</feature>
<dbReference type="CDD" id="cd00719">
    <property type="entry name" value="GIY-YIG_SF"/>
    <property type="match status" value="1"/>
</dbReference>
<feature type="compositionally biased region" description="Basic residues" evidence="1">
    <location>
        <begin position="287"/>
        <end position="311"/>
    </location>
</feature>
<reference evidence="2 3" key="1">
    <citation type="submission" date="2022-10" db="EMBL/GenBank/DDBJ databases">
        <title>Janthinobacterium sp. hw3 Genome sequencing.</title>
        <authorList>
            <person name="Park S."/>
        </authorList>
    </citation>
    <scope>NUCLEOTIDE SEQUENCE [LARGE SCALE GENOMIC DNA]</scope>
    <source>
        <strain evidence="3">hw3</strain>
    </source>
</reference>
<evidence type="ECO:0000313" key="3">
    <source>
        <dbReference type="Proteomes" id="UP001221208"/>
    </source>
</evidence>
<gene>
    <name evidence="2" type="ORF">OIK44_03235</name>
</gene>
<dbReference type="InterPro" id="IPR015421">
    <property type="entry name" value="PyrdxlP-dep_Trfase_major"/>
</dbReference>
<accession>A0ABT5JV39</accession>
<keyword evidence="3" id="KW-1185">Reference proteome</keyword>
<protein>
    <submittedName>
        <fullName evidence="2">GIY-YIG nuclease family protein</fullName>
    </submittedName>
</protein>
<feature type="compositionally biased region" description="Pro residues" evidence="1">
    <location>
        <begin position="391"/>
        <end position="401"/>
    </location>
</feature>
<name>A0ABT5JV39_9BURK</name>
<organism evidence="2 3">
    <name type="scientific">Janthinobacterium fluminis</name>
    <dbReference type="NCBI Taxonomy" id="2987524"/>
    <lineage>
        <taxon>Bacteria</taxon>
        <taxon>Pseudomonadati</taxon>
        <taxon>Pseudomonadota</taxon>
        <taxon>Betaproteobacteria</taxon>
        <taxon>Burkholderiales</taxon>
        <taxon>Oxalobacteraceae</taxon>
        <taxon>Janthinobacterium</taxon>
    </lineage>
</organism>